<dbReference type="SUPFAM" id="SSF52540">
    <property type="entry name" value="P-loop containing nucleoside triphosphate hydrolases"/>
    <property type="match status" value="2"/>
</dbReference>
<evidence type="ECO:0000313" key="10">
    <source>
        <dbReference type="Proteomes" id="UP000187172"/>
    </source>
</evidence>
<dbReference type="PANTHER" id="PTHR10465:SF0">
    <property type="entry name" value="SARCALUMENIN"/>
    <property type="match status" value="1"/>
</dbReference>
<feature type="compositionally biased region" description="Gly residues" evidence="7">
    <location>
        <begin position="582"/>
        <end position="591"/>
    </location>
</feature>
<protein>
    <submittedName>
        <fullName evidence="9">Dynamin</fullName>
    </submittedName>
</protein>
<dbReference type="InterPro" id="IPR027417">
    <property type="entry name" value="P-loop_NTPase"/>
</dbReference>
<dbReference type="Proteomes" id="UP000187172">
    <property type="component" value="Unassembled WGS sequence"/>
</dbReference>
<dbReference type="RefSeq" id="WP_076170941.1">
    <property type="nucleotide sequence ID" value="NZ_MRTP01000004.1"/>
</dbReference>
<keyword evidence="5" id="KW-0472">Membrane</keyword>
<evidence type="ECO:0000256" key="7">
    <source>
        <dbReference type="SAM" id="MobiDB-lite"/>
    </source>
</evidence>
<evidence type="ECO:0000259" key="8">
    <source>
        <dbReference type="Pfam" id="PF00350"/>
    </source>
</evidence>
<accession>A0A1R1ENX7</accession>
<evidence type="ECO:0000256" key="1">
    <source>
        <dbReference type="ARBA" id="ARBA00004370"/>
    </source>
</evidence>
<dbReference type="AlphaFoldDB" id="A0A1R1ENX7"/>
<feature type="compositionally biased region" description="Low complexity" evidence="7">
    <location>
        <begin position="562"/>
        <end position="581"/>
    </location>
</feature>
<feature type="coiled-coil region" evidence="6">
    <location>
        <begin position="294"/>
        <end position="341"/>
    </location>
</feature>
<proteinExistence type="predicted"/>
<evidence type="ECO:0000256" key="4">
    <source>
        <dbReference type="ARBA" id="ARBA00023134"/>
    </source>
</evidence>
<dbReference type="InterPro" id="IPR045063">
    <property type="entry name" value="Dynamin_N"/>
</dbReference>
<evidence type="ECO:0000256" key="2">
    <source>
        <dbReference type="ARBA" id="ARBA00022741"/>
    </source>
</evidence>
<dbReference type="GO" id="GO:0003924">
    <property type="term" value="F:GTPase activity"/>
    <property type="evidence" value="ECO:0007669"/>
    <property type="project" value="InterPro"/>
</dbReference>
<organism evidence="9 10">
    <name type="scientific">Paenibacillus rhizosphaerae</name>
    <dbReference type="NCBI Taxonomy" id="297318"/>
    <lineage>
        <taxon>Bacteria</taxon>
        <taxon>Bacillati</taxon>
        <taxon>Bacillota</taxon>
        <taxon>Bacilli</taxon>
        <taxon>Bacillales</taxon>
        <taxon>Paenibacillaceae</taxon>
        <taxon>Paenibacillus</taxon>
    </lineage>
</organism>
<dbReference type="GO" id="GO:0005525">
    <property type="term" value="F:GTP binding"/>
    <property type="evidence" value="ECO:0007669"/>
    <property type="project" value="UniProtKB-KW"/>
</dbReference>
<keyword evidence="10" id="KW-1185">Reference proteome</keyword>
<feature type="domain" description="Dynamin N-terminal" evidence="8">
    <location>
        <begin position="640"/>
        <end position="864"/>
    </location>
</feature>
<evidence type="ECO:0000313" key="9">
    <source>
        <dbReference type="EMBL" id="OMF53526.1"/>
    </source>
</evidence>
<feature type="domain" description="Dynamin N-terminal" evidence="8">
    <location>
        <begin position="49"/>
        <end position="209"/>
    </location>
</feature>
<evidence type="ECO:0000256" key="5">
    <source>
        <dbReference type="ARBA" id="ARBA00023136"/>
    </source>
</evidence>
<dbReference type="EMBL" id="MRTP01000004">
    <property type="protein sequence ID" value="OMF53526.1"/>
    <property type="molecule type" value="Genomic_DNA"/>
</dbReference>
<gene>
    <name evidence="9" type="ORF">BK138_16925</name>
</gene>
<feature type="region of interest" description="Disordered" evidence="7">
    <location>
        <begin position="540"/>
        <end position="598"/>
    </location>
</feature>
<keyword evidence="3" id="KW-0378">Hydrolase</keyword>
<comment type="subcellular location">
    <subcellularLocation>
        <location evidence="1">Membrane</location>
    </subcellularLocation>
</comment>
<dbReference type="PANTHER" id="PTHR10465">
    <property type="entry name" value="TRANSMEMBRANE GTPASE FZO1"/>
    <property type="match status" value="1"/>
</dbReference>
<evidence type="ECO:0000256" key="3">
    <source>
        <dbReference type="ARBA" id="ARBA00022801"/>
    </source>
</evidence>
<evidence type="ECO:0000256" key="6">
    <source>
        <dbReference type="SAM" id="Coils"/>
    </source>
</evidence>
<dbReference type="CDD" id="cd09912">
    <property type="entry name" value="DLP_2"/>
    <property type="match status" value="2"/>
</dbReference>
<keyword evidence="2" id="KW-0547">Nucleotide-binding</keyword>
<keyword evidence="4" id="KW-0342">GTP-binding</keyword>
<name>A0A1R1ENX7_9BACL</name>
<keyword evidence="6" id="KW-0175">Coiled coil</keyword>
<comment type="caution">
    <text evidence="9">The sequence shown here is derived from an EMBL/GenBank/DDBJ whole genome shotgun (WGS) entry which is preliminary data.</text>
</comment>
<dbReference type="Pfam" id="PF00350">
    <property type="entry name" value="Dynamin_N"/>
    <property type="match status" value="2"/>
</dbReference>
<dbReference type="InterPro" id="IPR027094">
    <property type="entry name" value="Mitofusin_fam"/>
</dbReference>
<dbReference type="STRING" id="297318.BK138_16925"/>
<sequence>MSFTVQTTASQGSIALQPLKEQLAALGDARSASLIDDLIHKADAGEMTIAFCGHFSAGKSSLINSLCGQKVLPSGPVPTSANVVSIRNGEPRALIYPAAGAGDEAPKETADPLQVSLKELYEYCTNGGDYSSVEVWDHVPLLGEHGVFMDTPGVDSTDDGHQKATHSALHLADVVLYVMDYNHVQSENNLVFAKSLSDWGKPLYLIVNQIDKHRERELSFDTYRQEVEAAFKRWQVHYENLLFISLKNPEHPYNQRAQLDGLVQELIAQRGPLLSYSIDCSARHIAEQHTAQFADSLQEDMEQLLQEMGGAEKAAELEREMGALREEIDRLENIRQLEREAVRREAEGLLENANLTPADLRDRAQLFLESRKPGFKKGFLFAGAKTEQEKQERLEGFLSSLREQCASQIGWHLQELLRRWGQSHRIWNEERDQQLADRMPVIGPELLEGTVEPGAVLSGEYLLNYCRKLSAEIKALYRRAALDAVEEMLADVEASAAPAKQRAQQDLAALQEQSAAMARYTELAAAIAARKEAAARLLPPHQALTPGTLPRVSAPTRPAVQPAGEDAGAPLAAPAVKPAPHGGAGPQGGAAKGRRQRLDAAAAQLREAAALLGRHPALASAARGLEGRAEALAGGSFTMALFGAFSAGKSSFANALLGDSVLPVSPHPTTAAINRILAPEGEYAHGTARVQMKSAEAFQDDLAYSFSILQLSKPEGDGWLEAVRSMKPEGVHPAGLPHYGFLKAAAAGWELAKPLLGSVQTVDMPEYRSFVADETKSCFVDRIDLYYSSPLTEQGIVLVDTPGADSLHARHTGVTFQYMKQADAIVFVTYYNHAFSKGDRQFLTQLGRVKDSFALDKMFFIVNAADLAASPEELEQVVKHVDGNLKARGIRLPHIYPLSSMTALEAKLGGDEAMLAQSGLGAFEDALGVFAGEELPKLSLQAAASEVSAARKRAEEWARLSRQDAGSRQRRKQELVRTAEQAKGLVGQFASMQQGNLIAQETKELLFHVRQRIGFGMGDFFNETFHPSVLREDAGQLKRVFAGCGRELERTLVRELEQELLATTLRLENKGKQIVHAAAVQTTEDISALDAGLVLNPPEEKEWETPELKEVQLEGIVDWNAAWGYFKSPKAFFEGGGREKMRSAVEEQIKEALSREVSAQEGLLTDFYAQRMGDAQHRQAGALQEQLKETVDALTASLEQGERPETWDTLAAELLHIEKRMTS</sequence>
<dbReference type="Gene3D" id="3.40.50.300">
    <property type="entry name" value="P-loop containing nucleotide triphosphate hydrolases"/>
    <property type="match status" value="2"/>
</dbReference>
<dbReference type="GO" id="GO:0016020">
    <property type="term" value="C:membrane"/>
    <property type="evidence" value="ECO:0007669"/>
    <property type="project" value="UniProtKB-SubCell"/>
</dbReference>
<reference evidence="9 10" key="1">
    <citation type="submission" date="2016-11" db="EMBL/GenBank/DDBJ databases">
        <title>Paenibacillus species isolates.</title>
        <authorList>
            <person name="Beno S.M."/>
        </authorList>
    </citation>
    <scope>NUCLEOTIDE SEQUENCE [LARGE SCALE GENOMIC DNA]</scope>
    <source>
        <strain evidence="9 10">FSL R5-0378</strain>
    </source>
</reference>